<keyword evidence="8 10" id="KW-0472">Membrane</keyword>
<feature type="transmembrane region" description="Helical" evidence="10">
    <location>
        <begin position="191"/>
        <end position="215"/>
    </location>
</feature>
<dbReference type="AlphaFoldDB" id="A0A8H7P173"/>
<keyword evidence="9" id="KW-0739">Sodium transport</keyword>
<dbReference type="Pfam" id="PF00999">
    <property type="entry name" value="Na_H_Exchanger"/>
    <property type="match status" value="1"/>
</dbReference>
<dbReference type="GO" id="GO:0006814">
    <property type="term" value="P:sodium ion transport"/>
    <property type="evidence" value="ECO:0007669"/>
    <property type="project" value="UniProtKB-KW"/>
</dbReference>
<evidence type="ECO:0000256" key="8">
    <source>
        <dbReference type="ARBA" id="ARBA00023136"/>
    </source>
</evidence>
<dbReference type="PANTHER" id="PTHR43562:SF3">
    <property type="entry name" value="SODIUM ION_PROTON EXCHANGER (EUROFUNG)"/>
    <property type="match status" value="1"/>
</dbReference>
<feature type="transmembrane region" description="Helical" evidence="10">
    <location>
        <begin position="124"/>
        <end position="143"/>
    </location>
</feature>
<keyword evidence="4 10" id="KW-0812">Transmembrane</keyword>
<keyword evidence="7" id="KW-0406">Ion transport</keyword>
<reference evidence="12" key="2">
    <citation type="journal article" name="Front. Microbiol.">
        <title>Degradative Capacity of Two Strains of Rhodonia placenta: From Phenotype to Genotype.</title>
        <authorList>
            <person name="Kolle M."/>
            <person name="Horta M.A.C."/>
            <person name="Nowrousian M."/>
            <person name="Ohm R.A."/>
            <person name="Benz J.P."/>
            <person name="Pilgard A."/>
        </authorList>
    </citation>
    <scope>NUCLEOTIDE SEQUENCE</scope>
    <source>
        <strain evidence="12">FPRL280</strain>
    </source>
</reference>
<comment type="caution">
    <text evidence="12">The sequence shown here is derived from an EMBL/GenBank/DDBJ whole genome shotgun (WGS) entry which is preliminary data.</text>
</comment>
<reference evidence="12" key="1">
    <citation type="submission" date="2020-11" db="EMBL/GenBank/DDBJ databases">
        <authorList>
            <person name="Koelle M."/>
            <person name="Horta M.A.C."/>
            <person name="Nowrousian M."/>
            <person name="Ohm R.A."/>
            <person name="Benz P."/>
            <person name="Pilgard A."/>
        </authorList>
    </citation>
    <scope>NUCLEOTIDE SEQUENCE</scope>
    <source>
        <strain evidence="12">FPRL280</strain>
    </source>
</reference>
<evidence type="ECO:0000256" key="5">
    <source>
        <dbReference type="ARBA" id="ARBA00022989"/>
    </source>
</evidence>
<keyword evidence="5 10" id="KW-1133">Transmembrane helix</keyword>
<sequence>MSSFFPYSQPSLPDLLIIASFIYLLNVVRIAADLALHAGIVAELFLGMVYGSPLAGILPWSWETTFIVMGYLGLVLIVFEGDNLPVLLSNLPLSCLCALTGIGLPLALSFAFLRARFGYAPLEAFAAGAALSSTSLGTTLAALNSQTRIGTVLISAAIIDDVVGLVIAALIPALAELNGTSSVQKSSHLAWSLICPLLSSLLIALLTPLVARFILRPLFWFHNFGEMWYAVKLGIMVCTLSAFTAIAYYTGSSMLFGAYISGLTLSYVARPHVDATTATQAAGESDEEAEEERVAALSFEHTFARTIGPLQQYVLAPLFFASIGYAIPFLSLWKPVIIWRGVVYALLMCVGKLAVGLPILAWILAPCLYCKVLTVWRHRRCIQSPSGAHPLEVAHSESLTQLLSATLHPAAFIGIAMVSRGEIGLLIAEIAHQGGGPTDSAGLLDEEAFLICIWAILLCTLIGPVGVGFVVRRWGREITDGVWA</sequence>
<feature type="transmembrane region" description="Helical" evidence="10">
    <location>
        <begin position="150"/>
        <end position="171"/>
    </location>
</feature>
<feature type="transmembrane region" description="Helical" evidence="10">
    <location>
        <begin position="227"/>
        <end position="249"/>
    </location>
</feature>
<evidence type="ECO:0000313" key="12">
    <source>
        <dbReference type="EMBL" id="KAF9813055.1"/>
    </source>
</evidence>
<dbReference type="EMBL" id="JADOXO010000113">
    <property type="protein sequence ID" value="KAF9813055.1"/>
    <property type="molecule type" value="Genomic_DNA"/>
</dbReference>
<evidence type="ECO:0000256" key="7">
    <source>
        <dbReference type="ARBA" id="ARBA00023065"/>
    </source>
</evidence>
<evidence type="ECO:0000256" key="2">
    <source>
        <dbReference type="ARBA" id="ARBA00022448"/>
    </source>
</evidence>
<feature type="transmembrane region" description="Helical" evidence="10">
    <location>
        <begin position="91"/>
        <end position="112"/>
    </location>
</feature>
<evidence type="ECO:0000256" key="3">
    <source>
        <dbReference type="ARBA" id="ARBA00022449"/>
    </source>
</evidence>
<dbReference type="Proteomes" id="UP000639403">
    <property type="component" value="Unassembled WGS sequence"/>
</dbReference>
<dbReference type="GO" id="GO:1902600">
    <property type="term" value="P:proton transmembrane transport"/>
    <property type="evidence" value="ECO:0007669"/>
    <property type="project" value="InterPro"/>
</dbReference>
<gene>
    <name evidence="12" type="ORF">IEO21_05791</name>
</gene>
<organism evidence="12 13">
    <name type="scientific">Rhodonia placenta</name>
    <dbReference type="NCBI Taxonomy" id="104341"/>
    <lineage>
        <taxon>Eukaryota</taxon>
        <taxon>Fungi</taxon>
        <taxon>Dikarya</taxon>
        <taxon>Basidiomycota</taxon>
        <taxon>Agaricomycotina</taxon>
        <taxon>Agaricomycetes</taxon>
        <taxon>Polyporales</taxon>
        <taxon>Adustoporiaceae</taxon>
        <taxon>Rhodonia</taxon>
    </lineage>
</organism>
<dbReference type="GO" id="GO:0016020">
    <property type="term" value="C:membrane"/>
    <property type="evidence" value="ECO:0007669"/>
    <property type="project" value="UniProtKB-SubCell"/>
</dbReference>
<dbReference type="GO" id="GO:0015297">
    <property type="term" value="F:antiporter activity"/>
    <property type="evidence" value="ECO:0007669"/>
    <property type="project" value="UniProtKB-KW"/>
</dbReference>
<feature type="transmembrane region" description="Helical" evidence="10">
    <location>
        <begin position="448"/>
        <end position="471"/>
    </location>
</feature>
<keyword evidence="3" id="KW-0050">Antiport</keyword>
<evidence type="ECO:0000256" key="10">
    <source>
        <dbReference type="SAM" id="Phobius"/>
    </source>
</evidence>
<evidence type="ECO:0000313" key="13">
    <source>
        <dbReference type="Proteomes" id="UP000639403"/>
    </source>
</evidence>
<keyword evidence="2" id="KW-0813">Transport</keyword>
<protein>
    <recommendedName>
        <fullName evidence="11">Cation/H+ exchanger transmembrane domain-containing protein</fullName>
    </recommendedName>
</protein>
<feature type="transmembrane region" description="Helical" evidence="10">
    <location>
        <begin position="12"/>
        <end position="28"/>
    </location>
</feature>
<feature type="transmembrane region" description="Helical" evidence="10">
    <location>
        <begin position="35"/>
        <end position="54"/>
    </location>
</feature>
<name>A0A8H7P173_9APHY</name>
<feature type="transmembrane region" description="Helical" evidence="10">
    <location>
        <begin position="60"/>
        <end position="79"/>
    </location>
</feature>
<dbReference type="InterPro" id="IPR038770">
    <property type="entry name" value="Na+/solute_symporter_sf"/>
</dbReference>
<dbReference type="Gene3D" id="1.20.1530.20">
    <property type="match status" value="2"/>
</dbReference>
<evidence type="ECO:0000256" key="1">
    <source>
        <dbReference type="ARBA" id="ARBA00004141"/>
    </source>
</evidence>
<dbReference type="PANTHER" id="PTHR43562">
    <property type="entry name" value="NAPA-TYPE SODIUM/HYDROGEN ANTIPORTER"/>
    <property type="match status" value="1"/>
</dbReference>
<feature type="transmembrane region" description="Helical" evidence="10">
    <location>
        <begin position="342"/>
        <end position="365"/>
    </location>
</feature>
<keyword evidence="6" id="KW-0915">Sodium</keyword>
<evidence type="ECO:0000256" key="9">
    <source>
        <dbReference type="ARBA" id="ARBA00023201"/>
    </source>
</evidence>
<accession>A0A8H7P173</accession>
<evidence type="ECO:0000259" key="11">
    <source>
        <dbReference type="Pfam" id="PF00999"/>
    </source>
</evidence>
<evidence type="ECO:0000256" key="4">
    <source>
        <dbReference type="ARBA" id="ARBA00022692"/>
    </source>
</evidence>
<feature type="transmembrane region" description="Helical" evidence="10">
    <location>
        <begin position="310"/>
        <end position="330"/>
    </location>
</feature>
<dbReference type="InterPro" id="IPR006153">
    <property type="entry name" value="Cation/H_exchanger_TM"/>
</dbReference>
<evidence type="ECO:0000256" key="6">
    <source>
        <dbReference type="ARBA" id="ARBA00023053"/>
    </source>
</evidence>
<comment type="subcellular location">
    <subcellularLocation>
        <location evidence="1">Membrane</location>
        <topology evidence="1">Multi-pass membrane protein</topology>
    </subcellularLocation>
</comment>
<proteinExistence type="predicted"/>
<feature type="domain" description="Cation/H+ exchanger transmembrane" evidence="11">
    <location>
        <begin position="37"/>
        <end position="472"/>
    </location>
</feature>